<feature type="region of interest" description="Disordered" evidence="1">
    <location>
        <begin position="86"/>
        <end position="125"/>
    </location>
</feature>
<feature type="region of interest" description="Disordered" evidence="1">
    <location>
        <begin position="175"/>
        <end position="262"/>
    </location>
</feature>
<protein>
    <submittedName>
        <fullName evidence="2">DNA-binding protein YbaB</fullName>
    </submittedName>
</protein>
<dbReference type="InterPro" id="IPR036894">
    <property type="entry name" value="YbaB-like_sf"/>
</dbReference>
<gene>
    <name evidence="2" type="ORF">BJ987_002556</name>
</gene>
<evidence type="ECO:0000313" key="2">
    <source>
        <dbReference type="EMBL" id="MBP2189655.1"/>
    </source>
</evidence>
<sequence length="262" mass="28446">MGKVEQQTAKAEALQEALAIARGTASSPNDMVTVEVGADGTLHSIQLSEQGSRLSATQAAEIIFEIHKIGLARAIAVLNDAVAQIDDGDDPHDEEADTEASAPVADVTPVSTAESEPVSDDANWPTIRPYRLLDEDEQDLSAEHQSAEFSYGSMEHLIRPYQLPEDDSAYVRILPNPPPRRRFPGVTTTEAERVSTSRQGGDSYQRADLGREADILDSPAMGAPEDPISPAAADPPTSQIREDEELFSVYDSPWDDWDYGSR</sequence>
<dbReference type="EMBL" id="JAGGMR010000001">
    <property type="protein sequence ID" value="MBP2189655.1"/>
    <property type="molecule type" value="Genomic_DNA"/>
</dbReference>
<reference evidence="2 3" key="1">
    <citation type="submission" date="2021-03" db="EMBL/GenBank/DDBJ databases">
        <title>Sequencing the genomes of 1000 actinobacteria strains.</title>
        <authorList>
            <person name="Klenk H.-P."/>
        </authorList>
    </citation>
    <scope>NUCLEOTIDE SEQUENCE [LARGE SCALE GENOMIC DNA]</scope>
    <source>
        <strain evidence="2 3">DSM 45516</strain>
    </source>
</reference>
<name>A0ABS4QD94_9NOCA</name>
<evidence type="ECO:0000256" key="1">
    <source>
        <dbReference type="SAM" id="MobiDB-lite"/>
    </source>
</evidence>
<dbReference type="Proteomes" id="UP001519325">
    <property type="component" value="Unassembled WGS sequence"/>
</dbReference>
<dbReference type="Gene3D" id="3.30.1310.10">
    <property type="entry name" value="Nucleoid-associated protein YbaB-like domain"/>
    <property type="match status" value="1"/>
</dbReference>
<keyword evidence="3" id="KW-1185">Reference proteome</keyword>
<feature type="compositionally biased region" description="Acidic residues" evidence="1">
    <location>
        <begin position="253"/>
        <end position="262"/>
    </location>
</feature>
<dbReference type="GO" id="GO:0003677">
    <property type="term" value="F:DNA binding"/>
    <property type="evidence" value="ECO:0007669"/>
    <property type="project" value="UniProtKB-KW"/>
</dbReference>
<dbReference type="Pfam" id="PF02575">
    <property type="entry name" value="YbaB_DNA_bd"/>
    <property type="match status" value="1"/>
</dbReference>
<evidence type="ECO:0000313" key="3">
    <source>
        <dbReference type="Proteomes" id="UP001519325"/>
    </source>
</evidence>
<organism evidence="2 3">
    <name type="scientific">Nocardia goodfellowii</name>
    <dbReference type="NCBI Taxonomy" id="882446"/>
    <lineage>
        <taxon>Bacteria</taxon>
        <taxon>Bacillati</taxon>
        <taxon>Actinomycetota</taxon>
        <taxon>Actinomycetes</taxon>
        <taxon>Mycobacteriales</taxon>
        <taxon>Nocardiaceae</taxon>
        <taxon>Nocardia</taxon>
    </lineage>
</organism>
<feature type="compositionally biased region" description="Acidic residues" evidence="1">
    <location>
        <begin position="86"/>
        <end position="98"/>
    </location>
</feature>
<keyword evidence="2" id="KW-0238">DNA-binding</keyword>
<proteinExistence type="predicted"/>
<dbReference type="InterPro" id="IPR004401">
    <property type="entry name" value="YbaB/EbfC"/>
</dbReference>
<dbReference type="RefSeq" id="WP_209888656.1">
    <property type="nucleotide sequence ID" value="NZ_JAGGMR010000001.1"/>
</dbReference>
<accession>A0ABS4QD94</accession>
<comment type="caution">
    <text evidence="2">The sequence shown here is derived from an EMBL/GenBank/DDBJ whole genome shotgun (WGS) entry which is preliminary data.</text>
</comment>